<dbReference type="Proteomes" id="UP000559256">
    <property type="component" value="Unassembled WGS sequence"/>
</dbReference>
<evidence type="ECO:0000313" key="2">
    <source>
        <dbReference type="Proteomes" id="UP000559256"/>
    </source>
</evidence>
<sequence length="273" mass="31030">MIDVPPCEACPDCLQTVDIVLESSDGKQFGAHSINLELYTDSFPSVSMITKLDDDVVKLSESADVVLLMLKYMHNQVQPDCDTLEPGLLLDFAKAAEKYGMYPAFEACKKGMRARTSSRPLEALLFKTRYDSTEGIDTLVRQTLSMPMEQVLAVLNNAQDIFIIWSRYREKWRLTFPTYQDLVSRGPTTKNWRSHNSTSGCMRQKLFDTVGVFLKNDRNPSIAEVDRVVATCRETLSCSRCSVVETASDWDEWRARVVESIDKLPKWVEFVSI</sequence>
<dbReference type="EMBL" id="JAACJM010000112">
    <property type="protein sequence ID" value="KAF5345427.1"/>
    <property type="molecule type" value="Genomic_DNA"/>
</dbReference>
<protein>
    <recommendedName>
        <fullName evidence="3">BTB domain-containing protein</fullName>
    </recommendedName>
</protein>
<evidence type="ECO:0000313" key="1">
    <source>
        <dbReference type="EMBL" id="KAF5345427.1"/>
    </source>
</evidence>
<accession>A0A8H5CRP5</accession>
<keyword evidence="2" id="KW-1185">Reference proteome</keyword>
<reference evidence="1 2" key="1">
    <citation type="journal article" date="2020" name="ISME J.">
        <title>Uncovering the hidden diversity of litter-decomposition mechanisms in mushroom-forming fungi.</title>
        <authorList>
            <person name="Floudas D."/>
            <person name="Bentzer J."/>
            <person name="Ahren D."/>
            <person name="Johansson T."/>
            <person name="Persson P."/>
            <person name="Tunlid A."/>
        </authorList>
    </citation>
    <scope>NUCLEOTIDE SEQUENCE [LARGE SCALE GENOMIC DNA]</scope>
    <source>
        <strain evidence="1 2">CBS 291.85</strain>
    </source>
</reference>
<comment type="caution">
    <text evidence="1">The sequence shown here is derived from an EMBL/GenBank/DDBJ whole genome shotgun (WGS) entry which is preliminary data.</text>
</comment>
<dbReference type="AlphaFoldDB" id="A0A8H5CRP5"/>
<name>A0A8H5CRP5_9AGAR</name>
<dbReference type="InterPro" id="IPR011333">
    <property type="entry name" value="SKP1/BTB/POZ_sf"/>
</dbReference>
<organism evidence="1 2">
    <name type="scientific">Tetrapyrgos nigripes</name>
    <dbReference type="NCBI Taxonomy" id="182062"/>
    <lineage>
        <taxon>Eukaryota</taxon>
        <taxon>Fungi</taxon>
        <taxon>Dikarya</taxon>
        <taxon>Basidiomycota</taxon>
        <taxon>Agaricomycotina</taxon>
        <taxon>Agaricomycetes</taxon>
        <taxon>Agaricomycetidae</taxon>
        <taxon>Agaricales</taxon>
        <taxon>Marasmiineae</taxon>
        <taxon>Marasmiaceae</taxon>
        <taxon>Tetrapyrgos</taxon>
    </lineage>
</organism>
<evidence type="ECO:0008006" key="3">
    <source>
        <dbReference type="Google" id="ProtNLM"/>
    </source>
</evidence>
<gene>
    <name evidence="1" type="ORF">D9758_013617</name>
</gene>
<dbReference type="OrthoDB" id="3184970at2759"/>
<proteinExistence type="predicted"/>
<dbReference type="Gene3D" id="3.30.710.10">
    <property type="entry name" value="Potassium Channel Kv1.1, Chain A"/>
    <property type="match status" value="1"/>
</dbReference>